<evidence type="ECO:0000256" key="10">
    <source>
        <dbReference type="ARBA" id="ARBA00023310"/>
    </source>
</evidence>
<feature type="transmembrane region" description="Helical" evidence="11">
    <location>
        <begin position="207"/>
        <end position="229"/>
    </location>
</feature>
<dbReference type="GO" id="GO:0046933">
    <property type="term" value="F:proton-transporting ATP synthase activity, rotational mechanism"/>
    <property type="evidence" value="ECO:0007669"/>
    <property type="project" value="UniProtKB-UniRule"/>
</dbReference>
<dbReference type="GO" id="GO:0042777">
    <property type="term" value="P:proton motive force-driven plasma membrane ATP synthesis"/>
    <property type="evidence" value="ECO:0007669"/>
    <property type="project" value="TreeGrafter"/>
</dbReference>
<evidence type="ECO:0000256" key="2">
    <source>
        <dbReference type="ARBA" id="ARBA00006810"/>
    </source>
</evidence>
<dbReference type="PROSITE" id="PS00449">
    <property type="entry name" value="ATPASE_A"/>
    <property type="match status" value="1"/>
</dbReference>
<evidence type="ECO:0000256" key="7">
    <source>
        <dbReference type="ARBA" id="ARBA00022989"/>
    </source>
</evidence>
<evidence type="ECO:0000256" key="4">
    <source>
        <dbReference type="ARBA" id="ARBA00022547"/>
    </source>
</evidence>
<evidence type="ECO:0000256" key="6">
    <source>
        <dbReference type="ARBA" id="ARBA00022781"/>
    </source>
</evidence>
<dbReference type="AlphaFoldDB" id="A0A1T4PYT2"/>
<accession>A0A1T4PYT2</accession>
<dbReference type="OrthoDB" id="9789241at2"/>
<keyword evidence="4 11" id="KW-0138">CF(0)</keyword>
<dbReference type="GO" id="GO:0045259">
    <property type="term" value="C:proton-transporting ATP synthase complex"/>
    <property type="evidence" value="ECO:0007669"/>
    <property type="project" value="UniProtKB-KW"/>
</dbReference>
<dbReference type="SUPFAM" id="SSF81336">
    <property type="entry name" value="F1F0 ATP synthase subunit A"/>
    <property type="match status" value="1"/>
</dbReference>
<evidence type="ECO:0000256" key="5">
    <source>
        <dbReference type="ARBA" id="ARBA00022692"/>
    </source>
</evidence>
<protein>
    <recommendedName>
        <fullName evidence="11 12">ATP synthase subunit a</fullName>
    </recommendedName>
    <alternativeName>
        <fullName evidence="11">ATP synthase F0 sector subunit a</fullName>
    </alternativeName>
    <alternativeName>
        <fullName evidence="11">F-ATPase subunit 6</fullName>
    </alternativeName>
</protein>
<gene>
    <name evidence="11" type="primary">atpB</name>
    <name evidence="13" type="ORF">SAMN02745174_02101</name>
</gene>
<dbReference type="InterPro" id="IPR045082">
    <property type="entry name" value="ATP_syn_F0_a_bact/chloroplast"/>
</dbReference>
<keyword evidence="8 11" id="KW-0406">Ion transport</keyword>
<dbReference type="Gene3D" id="1.20.120.220">
    <property type="entry name" value="ATP synthase, F0 complex, subunit A"/>
    <property type="match status" value="1"/>
</dbReference>
<dbReference type="PANTHER" id="PTHR42823">
    <property type="entry name" value="ATP SYNTHASE SUBUNIT A, CHLOROPLASTIC"/>
    <property type="match status" value="1"/>
</dbReference>
<comment type="subcellular location">
    <subcellularLocation>
        <location evidence="11 12">Cell membrane</location>
        <topology evidence="11 12">Multi-pass membrane protein</topology>
    </subcellularLocation>
    <subcellularLocation>
        <location evidence="1">Membrane</location>
        <topology evidence="1">Multi-pass membrane protein</topology>
    </subcellularLocation>
</comment>
<keyword evidence="9 11" id="KW-0472">Membrane</keyword>
<dbReference type="HAMAP" id="MF_01393">
    <property type="entry name" value="ATP_synth_a_bact"/>
    <property type="match status" value="1"/>
</dbReference>
<keyword evidence="11" id="KW-1003">Cell membrane</keyword>
<dbReference type="RefSeq" id="WP_078694550.1">
    <property type="nucleotide sequence ID" value="NZ_FUWX01000017.1"/>
</dbReference>
<feature type="transmembrane region" description="Helical" evidence="11">
    <location>
        <begin position="235"/>
        <end position="257"/>
    </location>
</feature>
<feature type="transmembrane region" description="Helical" evidence="11">
    <location>
        <begin position="43"/>
        <end position="65"/>
    </location>
</feature>
<evidence type="ECO:0000256" key="8">
    <source>
        <dbReference type="ARBA" id="ARBA00023065"/>
    </source>
</evidence>
<keyword evidence="6 11" id="KW-0375">Hydrogen ion transport</keyword>
<evidence type="ECO:0000256" key="9">
    <source>
        <dbReference type="ARBA" id="ARBA00023136"/>
    </source>
</evidence>
<name>A0A1T4PYT2_9FUSO</name>
<reference evidence="13 14" key="1">
    <citation type="submission" date="2017-02" db="EMBL/GenBank/DDBJ databases">
        <authorList>
            <person name="Peterson S.W."/>
        </authorList>
    </citation>
    <scope>NUCLEOTIDE SEQUENCE [LARGE SCALE GENOMIC DNA]</scope>
    <source>
        <strain evidence="13 14">ATCC 700028</strain>
    </source>
</reference>
<dbReference type="InterPro" id="IPR035908">
    <property type="entry name" value="F0_ATP_A_sf"/>
</dbReference>
<keyword evidence="3 11" id="KW-0813">Transport</keyword>
<keyword evidence="5 11" id="KW-0812">Transmembrane</keyword>
<dbReference type="CDD" id="cd00310">
    <property type="entry name" value="ATP-synt_Fo_a_6"/>
    <property type="match status" value="1"/>
</dbReference>
<evidence type="ECO:0000256" key="12">
    <source>
        <dbReference type="RuleBase" id="RU000483"/>
    </source>
</evidence>
<dbReference type="InterPro" id="IPR023011">
    <property type="entry name" value="ATP_synth_F0_asu_AS"/>
</dbReference>
<dbReference type="Proteomes" id="UP000191153">
    <property type="component" value="Unassembled WGS sequence"/>
</dbReference>
<keyword evidence="14" id="KW-1185">Reference proteome</keyword>
<feature type="transmembrane region" description="Helical" evidence="11">
    <location>
        <begin position="154"/>
        <end position="178"/>
    </location>
</feature>
<organism evidence="13 14">
    <name type="scientific">Cetobacterium ceti</name>
    <dbReference type="NCBI Taxonomy" id="180163"/>
    <lineage>
        <taxon>Bacteria</taxon>
        <taxon>Fusobacteriati</taxon>
        <taxon>Fusobacteriota</taxon>
        <taxon>Fusobacteriia</taxon>
        <taxon>Fusobacteriales</taxon>
        <taxon>Fusobacteriaceae</taxon>
        <taxon>Cetobacterium</taxon>
    </lineage>
</organism>
<keyword evidence="10 11" id="KW-0066">ATP synthesis</keyword>
<evidence type="ECO:0000256" key="3">
    <source>
        <dbReference type="ARBA" id="ARBA00022448"/>
    </source>
</evidence>
<dbReference type="STRING" id="180163.SAMN02745174_02101"/>
<evidence type="ECO:0000313" key="13">
    <source>
        <dbReference type="EMBL" id="SJZ96635.1"/>
    </source>
</evidence>
<feature type="transmembrane region" description="Helical" evidence="11">
    <location>
        <begin position="105"/>
        <end position="127"/>
    </location>
</feature>
<keyword evidence="7 11" id="KW-1133">Transmembrane helix</keyword>
<comment type="similarity">
    <text evidence="2 11 12">Belongs to the ATPase A chain family.</text>
</comment>
<dbReference type="PRINTS" id="PR00123">
    <property type="entry name" value="ATPASEA"/>
</dbReference>
<evidence type="ECO:0000256" key="11">
    <source>
        <dbReference type="HAMAP-Rule" id="MF_01393"/>
    </source>
</evidence>
<comment type="function">
    <text evidence="11 12">Key component of the proton channel; it plays a direct role in the translocation of protons across the membrane.</text>
</comment>
<dbReference type="Pfam" id="PF00119">
    <property type="entry name" value="ATP-synt_A"/>
    <property type="match status" value="1"/>
</dbReference>
<dbReference type="InterPro" id="IPR000568">
    <property type="entry name" value="ATP_synth_F0_asu"/>
</dbReference>
<dbReference type="GO" id="GO:0005886">
    <property type="term" value="C:plasma membrane"/>
    <property type="evidence" value="ECO:0007669"/>
    <property type="project" value="UniProtKB-SubCell"/>
</dbReference>
<dbReference type="NCBIfam" id="TIGR01131">
    <property type="entry name" value="ATP_synt_6_or_A"/>
    <property type="match status" value="1"/>
</dbReference>
<dbReference type="EMBL" id="FUWX01000017">
    <property type="protein sequence ID" value="SJZ96635.1"/>
    <property type="molecule type" value="Genomic_DNA"/>
</dbReference>
<evidence type="ECO:0000313" key="14">
    <source>
        <dbReference type="Proteomes" id="UP000191153"/>
    </source>
</evidence>
<evidence type="ECO:0000256" key="1">
    <source>
        <dbReference type="ARBA" id="ARBA00004141"/>
    </source>
</evidence>
<sequence length="272" mass="29782">MRLGGIEFFTPALVEGPAISFFIPIPASMHSMPFVMQIADGKYGLPVSLTVVSTWFIIALLFVLFRIATRKMEMVPSKGQAFIESLYGFLDGVISQMLGGWAKGYFNYLSTLFLFILPCNLLMFIPIPWGSVENGVLTVAPAFRTPTADLNTTVGLALLTTITFIGTSIKCNGVLGYFKGFFQPLPFMFPINVVGELAKPTNISIRLFGNMFAGGVIMGLVYMAAPAIVPAPLHLYFDIFSGVVQSFVFLMLSMVYIQGSLGDSQYPDEEKL</sequence>
<proteinExistence type="inferred from homology"/>
<dbReference type="PANTHER" id="PTHR42823:SF3">
    <property type="entry name" value="ATP SYNTHASE SUBUNIT A, CHLOROPLASTIC"/>
    <property type="match status" value="1"/>
</dbReference>